<evidence type="ECO:0000313" key="3">
    <source>
        <dbReference type="Proteomes" id="UP000000918"/>
    </source>
</evidence>
<protein>
    <submittedName>
        <fullName evidence="2">ORF129</fullName>
    </submittedName>
</protein>
<feature type="transmembrane region" description="Helical" evidence="1">
    <location>
        <begin position="20"/>
        <end position="41"/>
    </location>
</feature>
<keyword evidence="3" id="KW-1185">Reference proteome</keyword>
<evidence type="ECO:0000256" key="1">
    <source>
        <dbReference type="SAM" id="Phobius"/>
    </source>
</evidence>
<accession>Q4ZDZ6</accession>
<sequence>MNKIVNTVISNVHLIVIEHFMTYFFVPQISVSIAIIDYYILRL</sequence>
<dbReference type="Proteomes" id="UP000000918">
    <property type="component" value="Genome"/>
</dbReference>
<proteinExistence type="predicted"/>
<dbReference type="EMBL" id="AY954950">
    <property type="protein sequence ID" value="AAX90751.1"/>
    <property type="molecule type" value="Genomic_DNA"/>
</dbReference>
<evidence type="ECO:0000313" key="2">
    <source>
        <dbReference type="EMBL" id="AAX90751.1"/>
    </source>
</evidence>
<keyword evidence="1" id="KW-0472">Membrane</keyword>
<organism evidence="2 3">
    <name type="scientific">Staphylococcus phage 187</name>
    <dbReference type="NCBI Taxonomy" id="2908096"/>
    <lineage>
        <taxon>Viruses</taxon>
        <taxon>Duplodnaviria</taxon>
        <taxon>Heunggongvirae</taxon>
        <taxon>Uroviricota</taxon>
        <taxon>Caudoviricetes</taxon>
        <taxon>Azeredovirinae</taxon>
        <taxon>Phietavirus</taxon>
        <taxon>Phietavirus pv187</taxon>
    </lineage>
</organism>
<dbReference type="KEGG" id="vg:4555786"/>
<keyword evidence="1" id="KW-1133">Transmembrane helix</keyword>
<keyword evidence="1" id="KW-0812">Transmembrane</keyword>
<reference evidence="2 3" key="1">
    <citation type="journal article" date="2005" name="Proc. Natl. Acad. Sci. U.S.A.">
        <title>The complete genomes and proteomes of 27 Staphylococcus aureus bacteriophages.</title>
        <authorList>
            <person name="Kwan T."/>
            <person name="Liu J."/>
            <person name="Dubow M."/>
            <person name="Gros P."/>
            <person name="Pelletier J."/>
        </authorList>
    </citation>
    <scope>NUCLEOTIDE SEQUENCE</scope>
</reference>
<dbReference type="RefSeq" id="YP_239530.1">
    <property type="nucleotide sequence ID" value="NC_007047.1"/>
</dbReference>
<dbReference type="GeneID" id="4555786"/>
<name>Q4ZDZ6_9CAUD</name>